<proteinExistence type="predicted"/>
<reference evidence="2" key="1">
    <citation type="submission" date="2015-03" db="EMBL/GenBank/DDBJ databases">
        <title>Allelic Variants of blaVIM Reside on Diverse Mobile Genetic Elements in Gram-negative Clinical Isolates from the USA.</title>
        <authorList>
            <person name="McGann P."/>
            <person name="Snesrud E."/>
            <person name="Ong A.C."/>
            <person name="Clifford R."/>
            <person name="Kwak Y.I."/>
            <person name="Steele E.D."/>
            <person name="Rabinowitz R."/>
            <person name="Waterman P.E."/>
            <person name="Lesho E."/>
        </authorList>
    </citation>
    <scope>NUCLEOTIDE SEQUENCE</scope>
    <source>
        <strain evidence="2">MRSN17626</strain>
        <plasmid evidence="2">pMRVIM0813</plasmid>
    </source>
</reference>
<evidence type="ECO:0000256" key="1">
    <source>
        <dbReference type="SAM" id="MobiDB-lite"/>
    </source>
</evidence>
<feature type="region of interest" description="Disordered" evidence="1">
    <location>
        <begin position="1"/>
        <end position="31"/>
    </location>
</feature>
<keyword evidence="2" id="KW-0614">Plasmid</keyword>
<sequence length="72" mass="7423">MAVEPQLGAPLRSRGMAASLDQRGADTPARMCPSHRELVQICGLPLEGVGPELGILGRQGATADDAVAATRD</sequence>
<organism evidence="2">
    <name type="scientific">Enterobacter cloacae</name>
    <dbReference type="NCBI Taxonomy" id="550"/>
    <lineage>
        <taxon>Bacteria</taxon>
        <taxon>Pseudomonadati</taxon>
        <taxon>Pseudomonadota</taxon>
        <taxon>Gammaproteobacteria</taxon>
        <taxon>Enterobacterales</taxon>
        <taxon>Enterobacteriaceae</taxon>
        <taxon>Enterobacter</taxon>
        <taxon>Enterobacter cloacae complex</taxon>
    </lineage>
</organism>
<geneLocation type="plasmid" evidence="2">
    <name>pMRVIM0813</name>
</geneLocation>
<evidence type="ECO:0000313" key="2">
    <source>
        <dbReference type="EMBL" id="AKJ19275.1"/>
    </source>
</evidence>
<dbReference type="AlphaFoldDB" id="A0A0G3B4S2"/>
<dbReference type="EMBL" id="KP975077">
    <property type="protein sequence ID" value="AKJ19271.1"/>
    <property type="molecule type" value="Genomic_DNA"/>
</dbReference>
<name>A0A0G3B4S2_ENTCL</name>
<protein>
    <submittedName>
        <fullName evidence="2">Uncharacterized protein</fullName>
    </submittedName>
</protein>
<dbReference type="EMBL" id="KP975077">
    <property type="protein sequence ID" value="AKJ19275.1"/>
    <property type="molecule type" value="Genomic_DNA"/>
</dbReference>
<accession>A0A0G3B4S2</accession>